<keyword evidence="5" id="KW-0521">NADP</keyword>
<evidence type="ECO:0000256" key="1">
    <source>
        <dbReference type="ARBA" id="ARBA00004777"/>
    </source>
</evidence>
<dbReference type="PRINTS" id="PR00085">
    <property type="entry name" value="THFDHDRGNASE"/>
</dbReference>
<dbReference type="Gene3D" id="3.40.50.10860">
    <property type="entry name" value="Leucine Dehydrogenase, chain A, domain 1"/>
    <property type="match status" value="1"/>
</dbReference>
<dbReference type="GO" id="GO:0004477">
    <property type="term" value="F:methenyltetrahydrofolate cyclohydrolase activity"/>
    <property type="evidence" value="ECO:0007669"/>
    <property type="project" value="TreeGrafter"/>
</dbReference>
<keyword evidence="4" id="KW-0378">Hydrolase</keyword>
<gene>
    <name evidence="11" type="ORF">UY67_C0033G0009</name>
</gene>
<accession>A0A0G1WVY9</accession>
<dbReference type="Pfam" id="PF02882">
    <property type="entry name" value="THF_DHG_CYH_C"/>
    <property type="match status" value="1"/>
</dbReference>
<evidence type="ECO:0000256" key="5">
    <source>
        <dbReference type="ARBA" id="ARBA00022857"/>
    </source>
</evidence>
<dbReference type="AlphaFoldDB" id="A0A0G1WVY9"/>
<dbReference type="Proteomes" id="UP000034273">
    <property type="component" value="Unassembled WGS sequence"/>
</dbReference>
<dbReference type="GO" id="GO:0035999">
    <property type="term" value="P:tetrahydrofolate interconversion"/>
    <property type="evidence" value="ECO:0007669"/>
    <property type="project" value="TreeGrafter"/>
</dbReference>
<dbReference type="SUPFAM" id="SSF51735">
    <property type="entry name" value="NAD(P)-binding Rossmann-fold domains"/>
    <property type="match status" value="1"/>
</dbReference>
<keyword evidence="8" id="KW-0511">Multifunctional enzyme</keyword>
<comment type="caution">
    <text evidence="11">The sequence shown here is derived from an EMBL/GenBank/DDBJ whole genome shotgun (WGS) entry which is preliminary data.</text>
</comment>
<evidence type="ECO:0000256" key="6">
    <source>
        <dbReference type="ARBA" id="ARBA00023002"/>
    </source>
</evidence>
<dbReference type="PANTHER" id="PTHR48099:SF5">
    <property type="entry name" value="C-1-TETRAHYDROFOLATE SYNTHASE, CYTOPLASMIC"/>
    <property type="match status" value="1"/>
</dbReference>
<evidence type="ECO:0000256" key="2">
    <source>
        <dbReference type="ARBA" id="ARBA00022563"/>
    </source>
</evidence>
<reference evidence="11 12" key="1">
    <citation type="journal article" date="2015" name="Nature">
        <title>rRNA introns, odd ribosomes, and small enigmatic genomes across a large radiation of phyla.</title>
        <authorList>
            <person name="Brown C.T."/>
            <person name="Hug L.A."/>
            <person name="Thomas B.C."/>
            <person name="Sharon I."/>
            <person name="Castelle C.J."/>
            <person name="Singh A."/>
            <person name="Wilkins M.J."/>
            <person name="Williams K.H."/>
            <person name="Banfield J.F."/>
        </authorList>
    </citation>
    <scope>NUCLEOTIDE SEQUENCE [LARGE SCALE GENOMIC DNA]</scope>
</reference>
<name>A0A0G1WVY9_9BACT</name>
<proteinExistence type="predicted"/>
<dbReference type="InterPro" id="IPR020631">
    <property type="entry name" value="THF_DH/CycHdrlase_NAD-bd_dom"/>
</dbReference>
<keyword evidence="3" id="KW-0658">Purine biosynthesis</keyword>
<keyword evidence="2" id="KW-0554">One-carbon metabolism</keyword>
<evidence type="ECO:0000256" key="4">
    <source>
        <dbReference type="ARBA" id="ARBA00022801"/>
    </source>
</evidence>
<organism evidence="11 12">
    <name type="scientific">Candidatus Kaiserbacteria bacterium GW2011_GWA2_52_12</name>
    <dbReference type="NCBI Taxonomy" id="1618671"/>
    <lineage>
        <taxon>Bacteria</taxon>
        <taxon>Candidatus Kaiseribacteriota</taxon>
    </lineage>
</organism>
<sequence>MIIDGRALAESVYAELVAARAQIPRAIKLGVLTASHDPAIESFVRIKTRAAAKLTIDMVRVETSEGVQTSELLGEVERLAARTDGIIVQLPLPSHIDCDRILRGIPSGKDVDVLSPEAFGMFKAGGVIVPPVAAAIVLILEHSTVKISGARAVVVGEGRLVGKPAAIILKQRGASVISLKGGQDVASYTRDADIIVLGAGSSGILKPEMVKLGAVVIDAGTSELGGKLVGDADPLVAEKCTLFTPVPGGVGPVAVAMIFRNLFALIGK</sequence>
<keyword evidence="7" id="KW-0486">Methionine biosynthesis</keyword>
<evidence type="ECO:0000313" key="11">
    <source>
        <dbReference type="EMBL" id="KKW22911.1"/>
    </source>
</evidence>
<dbReference type="InterPro" id="IPR046346">
    <property type="entry name" value="Aminoacid_DH-like_N_sf"/>
</dbReference>
<dbReference type="GO" id="GO:0005829">
    <property type="term" value="C:cytosol"/>
    <property type="evidence" value="ECO:0007669"/>
    <property type="project" value="TreeGrafter"/>
</dbReference>
<keyword evidence="7" id="KW-0028">Amino-acid biosynthesis</keyword>
<dbReference type="PATRIC" id="fig|1618671.3.peg.950"/>
<evidence type="ECO:0000259" key="9">
    <source>
        <dbReference type="Pfam" id="PF00763"/>
    </source>
</evidence>
<evidence type="ECO:0000256" key="3">
    <source>
        <dbReference type="ARBA" id="ARBA00022755"/>
    </source>
</evidence>
<dbReference type="Pfam" id="PF00763">
    <property type="entry name" value="THF_DHG_CYH"/>
    <property type="match status" value="1"/>
</dbReference>
<keyword evidence="6" id="KW-0560">Oxidoreductase</keyword>
<evidence type="ECO:0000256" key="8">
    <source>
        <dbReference type="ARBA" id="ARBA00023268"/>
    </source>
</evidence>
<dbReference type="PANTHER" id="PTHR48099">
    <property type="entry name" value="C-1-TETRAHYDROFOLATE SYNTHASE, CYTOPLASMIC-RELATED"/>
    <property type="match status" value="1"/>
</dbReference>
<dbReference type="GO" id="GO:0004488">
    <property type="term" value="F:methylenetetrahydrofolate dehydrogenase (NADP+) activity"/>
    <property type="evidence" value="ECO:0007669"/>
    <property type="project" value="InterPro"/>
</dbReference>
<dbReference type="SUPFAM" id="SSF53223">
    <property type="entry name" value="Aminoacid dehydrogenase-like, N-terminal domain"/>
    <property type="match status" value="1"/>
</dbReference>
<feature type="domain" description="Tetrahydrofolate dehydrogenase/cyclohydrolase catalytic" evidence="9">
    <location>
        <begin position="3"/>
        <end position="112"/>
    </location>
</feature>
<evidence type="ECO:0000259" key="10">
    <source>
        <dbReference type="Pfam" id="PF02882"/>
    </source>
</evidence>
<protein>
    <submittedName>
        <fullName evidence="11">Bifunctional protein FolD</fullName>
    </submittedName>
</protein>
<feature type="domain" description="Tetrahydrofolate dehydrogenase/cyclohydrolase NAD(P)-binding" evidence="10">
    <location>
        <begin position="131"/>
        <end position="264"/>
    </location>
</feature>
<evidence type="ECO:0000313" key="12">
    <source>
        <dbReference type="Proteomes" id="UP000034273"/>
    </source>
</evidence>
<dbReference type="Gene3D" id="3.40.50.720">
    <property type="entry name" value="NAD(P)-binding Rossmann-like Domain"/>
    <property type="match status" value="1"/>
</dbReference>
<dbReference type="InterPro" id="IPR036291">
    <property type="entry name" value="NAD(P)-bd_dom_sf"/>
</dbReference>
<dbReference type="STRING" id="1618671.UY67_C0033G0009"/>
<dbReference type="GO" id="GO:0009086">
    <property type="term" value="P:methionine biosynthetic process"/>
    <property type="evidence" value="ECO:0007669"/>
    <property type="project" value="UniProtKB-KW"/>
</dbReference>
<dbReference type="InterPro" id="IPR020630">
    <property type="entry name" value="THF_DH/CycHdrlase_cat_dom"/>
</dbReference>
<evidence type="ECO:0000256" key="7">
    <source>
        <dbReference type="ARBA" id="ARBA00023167"/>
    </source>
</evidence>
<dbReference type="GO" id="GO:0006164">
    <property type="term" value="P:purine nucleotide biosynthetic process"/>
    <property type="evidence" value="ECO:0007669"/>
    <property type="project" value="UniProtKB-KW"/>
</dbReference>
<dbReference type="InterPro" id="IPR000672">
    <property type="entry name" value="THF_DH/CycHdrlase"/>
</dbReference>
<comment type="pathway">
    <text evidence="1">One-carbon metabolism; tetrahydrofolate interconversion.</text>
</comment>
<dbReference type="EMBL" id="LCQW01000033">
    <property type="protein sequence ID" value="KKW22911.1"/>
    <property type="molecule type" value="Genomic_DNA"/>
</dbReference>